<dbReference type="GO" id="GO:0015035">
    <property type="term" value="F:protein-disulfide reductase activity"/>
    <property type="evidence" value="ECO:0007669"/>
    <property type="project" value="UniProtKB-UniRule"/>
</dbReference>
<feature type="site" description="Deprotonates C-terminal active site Cys" evidence="9">
    <location>
        <position position="25"/>
    </location>
</feature>
<name>A0A6N2WJV6_9FIRM</name>
<keyword evidence="5 10" id="KW-1015">Disulfide bond</keyword>
<evidence type="ECO:0000256" key="2">
    <source>
        <dbReference type="ARBA" id="ARBA00020570"/>
    </source>
</evidence>
<dbReference type="InterPro" id="IPR036249">
    <property type="entry name" value="Thioredoxin-like_sf"/>
</dbReference>
<dbReference type="SUPFAM" id="SSF52833">
    <property type="entry name" value="Thioredoxin-like"/>
    <property type="match status" value="1"/>
</dbReference>
<dbReference type="EMBL" id="CACRSQ010000010">
    <property type="protein sequence ID" value="VYT42999.1"/>
    <property type="molecule type" value="Genomic_DNA"/>
</dbReference>
<dbReference type="PANTHER" id="PTHR45663">
    <property type="entry name" value="GEO12009P1"/>
    <property type="match status" value="1"/>
</dbReference>
<dbReference type="InterPro" id="IPR005746">
    <property type="entry name" value="Thioredoxin"/>
</dbReference>
<evidence type="ECO:0000256" key="8">
    <source>
        <dbReference type="PIRNR" id="PIRNR000077"/>
    </source>
</evidence>
<organism evidence="11">
    <name type="scientific">Anaerostipes caccae</name>
    <dbReference type="NCBI Taxonomy" id="105841"/>
    <lineage>
        <taxon>Bacteria</taxon>
        <taxon>Bacillati</taxon>
        <taxon>Bacillota</taxon>
        <taxon>Clostridia</taxon>
        <taxon>Lachnospirales</taxon>
        <taxon>Lachnospiraceae</taxon>
        <taxon>Anaerostipes</taxon>
    </lineage>
</organism>
<evidence type="ECO:0000256" key="10">
    <source>
        <dbReference type="PIRSR" id="PIRSR000077-4"/>
    </source>
</evidence>
<evidence type="ECO:0000256" key="6">
    <source>
        <dbReference type="ARBA" id="ARBA00023284"/>
    </source>
</evidence>
<gene>
    <name evidence="11" type="ORF">ACLFYP115_03522</name>
</gene>
<protein>
    <recommendedName>
        <fullName evidence="2 7">Thioredoxin</fullName>
    </recommendedName>
</protein>
<evidence type="ECO:0000256" key="5">
    <source>
        <dbReference type="ARBA" id="ARBA00023157"/>
    </source>
</evidence>
<dbReference type="AlphaFoldDB" id="A0A6N2WJV6"/>
<dbReference type="InterPro" id="IPR013766">
    <property type="entry name" value="Thioredoxin_domain"/>
</dbReference>
<accession>A0A6N2WJV6</accession>
<dbReference type="NCBIfam" id="TIGR01068">
    <property type="entry name" value="thioredoxin"/>
    <property type="match status" value="1"/>
</dbReference>
<keyword evidence="4" id="KW-0249">Electron transport</keyword>
<evidence type="ECO:0000256" key="4">
    <source>
        <dbReference type="ARBA" id="ARBA00022982"/>
    </source>
</evidence>
<evidence type="ECO:0000256" key="3">
    <source>
        <dbReference type="ARBA" id="ARBA00022448"/>
    </source>
</evidence>
<feature type="site" description="Contributes to redox potential value" evidence="9">
    <location>
        <position position="33"/>
    </location>
</feature>
<keyword evidence="3" id="KW-0813">Transport</keyword>
<dbReference type="CDD" id="cd02947">
    <property type="entry name" value="TRX_family"/>
    <property type="match status" value="1"/>
</dbReference>
<dbReference type="PROSITE" id="PS00194">
    <property type="entry name" value="THIOREDOXIN_1"/>
    <property type="match status" value="1"/>
</dbReference>
<dbReference type="RefSeq" id="WP_006568545.1">
    <property type="nucleotide sequence ID" value="NZ_BAABZP010000001.1"/>
</dbReference>
<reference evidence="11" key="1">
    <citation type="submission" date="2019-11" db="EMBL/GenBank/DDBJ databases">
        <authorList>
            <person name="Feng L."/>
        </authorList>
    </citation>
    <scope>NUCLEOTIDE SEQUENCE</scope>
    <source>
        <strain evidence="11">AcaccaeLFYP115</strain>
    </source>
</reference>
<dbReference type="InterPro" id="IPR017937">
    <property type="entry name" value="Thioredoxin_CS"/>
</dbReference>
<dbReference type="GO" id="GO:0005829">
    <property type="term" value="C:cytosol"/>
    <property type="evidence" value="ECO:0007669"/>
    <property type="project" value="TreeGrafter"/>
</dbReference>
<comment type="similarity">
    <text evidence="1 8">Belongs to the thioredoxin family.</text>
</comment>
<feature type="site" description="Contributes to redox potential value" evidence="9">
    <location>
        <position position="32"/>
    </location>
</feature>
<keyword evidence="6 10" id="KW-0676">Redox-active center</keyword>
<evidence type="ECO:0000256" key="9">
    <source>
        <dbReference type="PIRSR" id="PIRSR000077-1"/>
    </source>
</evidence>
<evidence type="ECO:0000313" key="11">
    <source>
        <dbReference type="EMBL" id="VYT42999.1"/>
    </source>
</evidence>
<feature type="active site" description="Nucleophile" evidence="9">
    <location>
        <position position="34"/>
    </location>
</feature>
<dbReference type="PANTHER" id="PTHR45663:SF11">
    <property type="entry name" value="GEO12009P1"/>
    <property type="match status" value="1"/>
</dbReference>
<feature type="disulfide bond" description="Redox-active" evidence="10">
    <location>
        <begin position="31"/>
        <end position="34"/>
    </location>
</feature>
<dbReference type="GO" id="GO:0045454">
    <property type="term" value="P:cell redox homeostasis"/>
    <property type="evidence" value="ECO:0007669"/>
    <property type="project" value="TreeGrafter"/>
</dbReference>
<feature type="active site" description="Nucleophile" evidence="9">
    <location>
        <position position="31"/>
    </location>
</feature>
<dbReference type="PROSITE" id="PS51352">
    <property type="entry name" value="THIOREDOXIN_2"/>
    <property type="match status" value="1"/>
</dbReference>
<dbReference type="Gene3D" id="3.40.30.10">
    <property type="entry name" value="Glutaredoxin"/>
    <property type="match status" value="1"/>
</dbReference>
<dbReference type="Pfam" id="PF00085">
    <property type="entry name" value="Thioredoxin"/>
    <property type="match status" value="1"/>
</dbReference>
<dbReference type="FunFam" id="3.40.30.10:FF:000001">
    <property type="entry name" value="Thioredoxin"/>
    <property type="match status" value="1"/>
</dbReference>
<evidence type="ECO:0000256" key="7">
    <source>
        <dbReference type="NCBIfam" id="TIGR01068"/>
    </source>
</evidence>
<sequence length="107" mass="11979">MSVLKITEANFVEEVLNAKEPVLIDFWAAWCGPCRMMSSVVDEIAEELHGVKVGKINVDEEQELAGKFRVMSIPTLLIFKNGKVEKSFVGARDKKEIVDALKIQVTE</sequence>
<evidence type="ECO:0000256" key="1">
    <source>
        <dbReference type="ARBA" id="ARBA00008987"/>
    </source>
</evidence>
<dbReference type="PIRSF" id="PIRSF000077">
    <property type="entry name" value="Thioredoxin"/>
    <property type="match status" value="1"/>
</dbReference>
<dbReference type="PRINTS" id="PR00421">
    <property type="entry name" value="THIOREDOXIN"/>
</dbReference>
<proteinExistence type="inferred from homology"/>